<accession>A0A2U8I5K4</accession>
<dbReference type="AlphaFoldDB" id="A0A2U8I5K4"/>
<protein>
    <recommendedName>
        <fullName evidence="1">Transposase DDE domain-containing protein</fullName>
    </recommendedName>
</protein>
<dbReference type="KEGG" id="fsm:CCS41_08090"/>
<dbReference type="EMBL" id="CP021659">
    <property type="protein sequence ID" value="AWK14443.1"/>
    <property type="molecule type" value="Genomic_DNA"/>
</dbReference>
<evidence type="ECO:0000313" key="3">
    <source>
        <dbReference type="Proteomes" id="UP000261875"/>
    </source>
</evidence>
<feature type="domain" description="Transposase DDE" evidence="1">
    <location>
        <begin position="7"/>
        <end position="42"/>
    </location>
</feature>
<evidence type="ECO:0000313" key="2">
    <source>
        <dbReference type="EMBL" id="AWK14443.1"/>
    </source>
</evidence>
<name>A0A2U8I5K4_9GAMM</name>
<organism evidence="2 3">
    <name type="scientific">Candidatus Fukatsuia symbiotica</name>
    <dbReference type="NCBI Taxonomy" id="1878942"/>
    <lineage>
        <taxon>Bacteria</taxon>
        <taxon>Pseudomonadati</taxon>
        <taxon>Pseudomonadota</taxon>
        <taxon>Gammaproteobacteria</taxon>
        <taxon>Enterobacterales</taxon>
        <taxon>Yersiniaceae</taxon>
        <taxon>Candidatus Fukatsuia</taxon>
    </lineage>
</organism>
<reference evidence="2 3" key="1">
    <citation type="submission" date="2017-05" db="EMBL/GenBank/DDBJ databases">
        <title>Genome sequence of Candidatus Fukatsuia symbiotica and Candidatus Hamiltonella defensa from Acyrthosiphon pisum strain 5D.</title>
        <authorList>
            <person name="Patel V.A."/>
            <person name="Chevignon G."/>
            <person name="Russell J.A."/>
            <person name="Oliver K.M."/>
        </authorList>
    </citation>
    <scope>NUCLEOTIDE SEQUENCE [LARGE SCALE GENOMIC DNA]</scope>
    <source>
        <strain evidence="2 3">5D</strain>
    </source>
</reference>
<dbReference type="OrthoDB" id="5620529at2"/>
<dbReference type="InterPro" id="IPR025668">
    <property type="entry name" value="Tnp_DDE_dom"/>
</dbReference>
<dbReference type="Proteomes" id="UP000261875">
    <property type="component" value="Chromosome"/>
</dbReference>
<keyword evidence="3" id="KW-1185">Reference proteome</keyword>
<proteinExistence type="predicted"/>
<sequence length="76" mass="8439">MKTVSVEHTAFDNALLRKRSLVETVFEQLKNMCQIDQTRHRSPQSFIVNLLGGIGAACFTPSKPKLALHCANIVTL</sequence>
<dbReference type="Pfam" id="PF13612">
    <property type="entry name" value="DDE_Tnp_1_3"/>
    <property type="match status" value="1"/>
</dbReference>
<evidence type="ECO:0000259" key="1">
    <source>
        <dbReference type="Pfam" id="PF13612"/>
    </source>
</evidence>
<gene>
    <name evidence="2" type="ORF">CCS41_08090</name>
</gene>